<evidence type="ECO:0000313" key="3">
    <source>
        <dbReference type="EMBL" id="CAC5364109.1"/>
    </source>
</evidence>
<proteinExistence type="predicted"/>
<evidence type="ECO:0000256" key="1">
    <source>
        <dbReference type="SAM" id="MobiDB-lite"/>
    </source>
</evidence>
<evidence type="ECO:0000259" key="2">
    <source>
        <dbReference type="PROSITE" id="PS50835"/>
    </source>
</evidence>
<dbReference type="Gene3D" id="2.60.40.10">
    <property type="entry name" value="Immunoglobulins"/>
    <property type="match status" value="1"/>
</dbReference>
<gene>
    <name evidence="3" type="ORF">MCOR_5280</name>
</gene>
<dbReference type="InterPro" id="IPR013783">
    <property type="entry name" value="Ig-like_fold"/>
</dbReference>
<dbReference type="AlphaFoldDB" id="A0A6J8AAD8"/>
<dbReference type="EMBL" id="CACVKT020000934">
    <property type="protein sequence ID" value="CAC5364109.1"/>
    <property type="molecule type" value="Genomic_DNA"/>
</dbReference>
<reference evidence="3 4" key="1">
    <citation type="submission" date="2020-06" db="EMBL/GenBank/DDBJ databases">
        <authorList>
            <person name="Li R."/>
            <person name="Bekaert M."/>
        </authorList>
    </citation>
    <scope>NUCLEOTIDE SEQUENCE [LARGE SCALE GENOMIC DNA]</scope>
    <source>
        <strain evidence="4">wild</strain>
    </source>
</reference>
<name>A0A6J8AAD8_MYTCO</name>
<dbReference type="SUPFAM" id="SSF48726">
    <property type="entry name" value="Immunoglobulin"/>
    <property type="match status" value="1"/>
</dbReference>
<dbReference type="Proteomes" id="UP000507470">
    <property type="component" value="Unassembled WGS sequence"/>
</dbReference>
<dbReference type="InterPro" id="IPR007110">
    <property type="entry name" value="Ig-like_dom"/>
</dbReference>
<protein>
    <recommendedName>
        <fullName evidence="2">Ig-like domain-containing protein</fullName>
    </recommendedName>
</protein>
<keyword evidence="4" id="KW-1185">Reference proteome</keyword>
<evidence type="ECO:0000313" key="4">
    <source>
        <dbReference type="Proteomes" id="UP000507470"/>
    </source>
</evidence>
<accession>A0A6J8AAD8</accession>
<dbReference type="InterPro" id="IPR036179">
    <property type="entry name" value="Ig-like_dom_sf"/>
</dbReference>
<feature type="domain" description="Ig-like" evidence="2">
    <location>
        <begin position="132"/>
        <end position="205"/>
    </location>
</feature>
<feature type="region of interest" description="Disordered" evidence="1">
    <location>
        <begin position="264"/>
        <end position="289"/>
    </location>
</feature>
<organism evidence="3 4">
    <name type="scientific">Mytilus coruscus</name>
    <name type="common">Sea mussel</name>
    <dbReference type="NCBI Taxonomy" id="42192"/>
    <lineage>
        <taxon>Eukaryota</taxon>
        <taxon>Metazoa</taxon>
        <taxon>Spiralia</taxon>
        <taxon>Lophotrochozoa</taxon>
        <taxon>Mollusca</taxon>
        <taxon>Bivalvia</taxon>
        <taxon>Autobranchia</taxon>
        <taxon>Pteriomorphia</taxon>
        <taxon>Mytilida</taxon>
        <taxon>Mytiloidea</taxon>
        <taxon>Mytilidae</taxon>
        <taxon>Mytilinae</taxon>
        <taxon>Mytilus</taxon>
    </lineage>
</organism>
<sequence>MELKVFLFYSMVYFRECSGRVFLTTKVQDDFILLNCTVEKLYYRISFYNPSHKEKAFCLPPIPSSYCLPLQENLTINQTLSRNETLLAIRMNISNYTSGNWTCLHGTNNENASVYVETTTVYVETTTYEEQPVIELKDKEVCNESSNITLICSFVGKLEHSFDRWTHTFQGRIIRYLDGIFTDKRSTINLHYCTIEDMGNYTCTIRLSTLEGIVWMNKSVDLVVAGIQQNIPRRSIYFGAPGNREELHLYNITHSHYDEIDNNVTATNDNMVPSPLEDTDKDSENSYQLPHVYKLISPNEQ</sequence>
<dbReference type="PROSITE" id="PS50835">
    <property type="entry name" value="IG_LIKE"/>
    <property type="match status" value="1"/>
</dbReference>